<feature type="compositionally biased region" description="Polar residues" evidence="5">
    <location>
        <begin position="268"/>
        <end position="301"/>
    </location>
</feature>
<feature type="compositionally biased region" description="Low complexity" evidence="5">
    <location>
        <begin position="705"/>
        <end position="724"/>
    </location>
</feature>
<dbReference type="GO" id="GO:0008270">
    <property type="term" value="F:zinc ion binding"/>
    <property type="evidence" value="ECO:0007669"/>
    <property type="project" value="UniProtKB-KW"/>
</dbReference>
<dbReference type="SUPFAM" id="SSF53254">
    <property type="entry name" value="Phosphoglycerate mutase-like"/>
    <property type="match status" value="1"/>
</dbReference>
<dbReference type="EMBL" id="CAJNNV010029604">
    <property type="protein sequence ID" value="CAE8629172.1"/>
    <property type="molecule type" value="Genomic_DNA"/>
</dbReference>
<feature type="region of interest" description="Disordered" evidence="5">
    <location>
        <begin position="694"/>
        <end position="748"/>
    </location>
</feature>
<protein>
    <recommendedName>
        <fullName evidence="6">FYVE-type domain-containing protein</fullName>
    </recommendedName>
</protein>
<feature type="non-terminal residue" evidence="7">
    <location>
        <position position="1"/>
    </location>
</feature>
<feature type="region of interest" description="Disordered" evidence="5">
    <location>
        <begin position="266"/>
        <end position="302"/>
    </location>
</feature>
<keyword evidence="8" id="KW-1185">Reference proteome</keyword>
<gene>
    <name evidence="7" type="ORF">PGLA1383_LOCUS45716</name>
</gene>
<sequence length="748" mass="83274">MVASHSAVQSDEGLVGQAAASVRARSSLGGGEAGAQRRWRQLRRRSGSGFHCEICHCMTPPGLGLLIAAARHRCRSCERTVCGSCSALPVPGARETRICKECSLRNAGTESRKKADREKYVFLIRHAQSTWNRNVDLVKTVRNVSLVNFGSGVGGSSSPLAFSEGQRPPWGSASVKAFSVQGFGDKFQGAQRLASMSLYEEAIIERAFRRLTSGDPLTGIQKEIIERLNKTFVTETLPELQKRHDSDQQLLNEHAAGIAHCDQDLEDTSQSVATPNSEQSSLESAHTESVAQEGSLQGKQKTMQDELTAYLMAIQLPSSVMPEQRAPTPDMDNYIAQNLEFFGDLNSSYASLTAQQSTVEAEVGTKTAECAEGRLIFDAKFCFWKTEVENAKSNYLHCRTQAGTLYQETSKTAQSNAEGRRADRDALVKVQCYLAMLLDGSTTQEKLKAKPGAVHAYHHYHYHHYQPGTSRHLDRHAAGVSVWHLDIADPRKMEGQLGMLPGLPRWRWRMPRKLRLPVYLGDIVCRADDHPQAQQPPRHRCGRRTCWQPLRHLRGPRKSMVYSTRTAHLALPEDGWGYAWLEDAREHFSFVFQRDCLGTGVGPHIVNRAIHKASTCEEDMPGLWKSLQFRVDATDCAEKWWSDEPETEAEVEARLQTLWWRLLEEDKKDSCVLVTHSNLIKALLMRVGHGVLPPADAGPEESEPESFPSSSKRTSAAASASSELRASESEGDGESERELSREEVESWL</sequence>
<evidence type="ECO:0000256" key="3">
    <source>
        <dbReference type="ARBA" id="ARBA00022833"/>
    </source>
</evidence>
<evidence type="ECO:0000313" key="8">
    <source>
        <dbReference type="Proteomes" id="UP000654075"/>
    </source>
</evidence>
<dbReference type="AlphaFoldDB" id="A0A813GUE8"/>
<dbReference type="InterPro" id="IPR011011">
    <property type="entry name" value="Znf_FYVE_PHD"/>
</dbReference>
<feature type="domain" description="FYVE-type" evidence="6">
    <location>
        <begin position="46"/>
        <end position="107"/>
    </location>
</feature>
<keyword evidence="3" id="KW-0862">Zinc</keyword>
<dbReference type="InterPro" id="IPR029033">
    <property type="entry name" value="His_PPase_superfam"/>
</dbReference>
<evidence type="ECO:0000256" key="5">
    <source>
        <dbReference type="SAM" id="MobiDB-lite"/>
    </source>
</evidence>
<name>A0A813GUE8_POLGL</name>
<reference evidence="7" key="1">
    <citation type="submission" date="2021-02" db="EMBL/GenBank/DDBJ databases">
        <authorList>
            <person name="Dougan E. K."/>
            <person name="Rhodes N."/>
            <person name="Thang M."/>
            <person name="Chan C."/>
        </authorList>
    </citation>
    <scope>NUCLEOTIDE SEQUENCE</scope>
</reference>
<accession>A0A813GUE8</accession>
<evidence type="ECO:0000256" key="2">
    <source>
        <dbReference type="ARBA" id="ARBA00022771"/>
    </source>
</evidence>
<keyword evidence="2 4" id="KW-0863">Zinc-finger</keyword>
<dbReference type="PROSITE" id="PS50178">
    <property type="entry name" value="ZF_FYVE"/>
    <property type="match status" value="1"/>
</dbReference>
<evidence type="ECO:0000313" key="7">
    <source>
        <dbReference type="EMBL" id="CAE8629172.1"/>
    </source>
</evidence>
<dbReference type="Gene3D" id="3.40.50.1240">
    <property type="entry name" value="Phosphoglycerate mutase-like"/>
    <property type="match status" value="1"/>
</dbReference>
<evidence type="ECO:0000256" key="4">
    <source>
        <dbReference type="PROSITE-ProRule" id="PRU00091"/>
    </source>
</evidence>
<feature type="compositionally biased region" description="Basic and acidic residues" evidence="5">
    <location>
        <begin position="734"/>
        <end position="748"/>
    </location>
</feature>
<dbReference type="InterPro" id="IPR017455">
    <property type="entry name" value="Znf_FYVE-rel"/>
</dbReference>
<evidence type="ECO:0000259" key="6">
    <source>
        <dbReference type="PROSITE" id="PS50178"/>
    </source>
</evidence>
<keyword evidence="1" id="KW-0479">Metal-binding</keyword>
<organism evidence="7 8">
    <name type="scientific">Polarella glacialis</name>
    <name type="common">Dinoflagellate</name>
    <dbReference type="NCBI Taxonomy" id="89957"/>
    <lineage>
        <taxon>Eukaryota</taxon>
        <taxon>Sar</taxon>
        <taxon>Alveolata</taxon>
        <taxon>Dinophyceae</taxon>
        <taxon>Suessiales</taxon>
        <taxon>Suessiaceae</taxon>
        <taxon>Polarella</taxon>
    </lineage>
</organism>
<dbReference type="Proteomes" id="UP000654075">
    <property type="component" value="Unassembled WGS sequence"/>
</dbReference>
<dbReference type="SUPFAM" id="SSF57903">
    <property type="entry name" value="FYVE/PHD zinc finger"/>
    <property type="match status" value="1"/>
</dbReference>
<comment type="caution">
    <text evidence="7">The sequence shown here is derived from an EMBL/GenBank/DDBJ whole genome shotgun (WGS) entry which is preliminary data.</text>
</comment>
<evidence type="ECO:0000256" key="1">
    <source>
        <dbReference type="ARBA" id="ARBA00022723"/>
    </source>
</evidence>
<dbReference type="OrthoDB" id="489318at2759"/>
<proteinExistence type="predicted"/>